<name>A0ABS0SPN8_9FLAO</name>
<evidence type="ECO:0000313" key="1">
    <source>
        <dbReference type="EMBL" id="MBI1647219.1"/>
    </source>
</evidence>
<dbReference type="SUPFAM" id="SSF51556">
    <property type="entry name" value="Metallo-dependent hydrolases"/>
    <property type="match status" value="1"/>
</dbReference>
<organism evidence="1 2">
    <name type="scientific">Capnocytophaga periodontitidis</name>
    <dbReference type="NCBI Taxonomy" id="2795027"/>
    <lineage>
        <taxon>Bacteria</taxon>
        <taxon>Pseudomonadati</taxon>
        <taxon>Bacteroidota</taxon>
        <taxon>Flavobacteriia</taxon>
        <taxon>Flavobacteriales</taxon>
        <taxon>Flavobacteriaceae</taxon>
        <taxon>Capnocytophaga</taxon>
    </lineage>
</organism>
<dbReference type="Pfam" id="PF01026">
    <property type="entry name" value="TatD_DNase"/>
    <property type="match status" value="1"/>
</dbReference>
<evidence type="ECO:0000313" key="2">
    <source>
        <dbReference type="Proteomes" id="UP000641139"/>
    </source>
</evidence>
<dbReference type="InterPro" id="IPR032466">
    <property type="entry name" value="Metal_Hydrolase"/>
</dbReference>
<dbReference type="Proteomes" id="UP000641139">
    <property type="component" value="Unassembled WGS sequence"/>
</dbReference>
<protein>
    <submittedName>
        <fullName evidence="1">TatD family hydrolase</fullName>
    </submittedName>
</protein>
<sequence length="192" mass="22312">MYLDIHSHTQHSTADTLVIRNQYPLTANTTEPFSVGIHPWYVENWKLQWEALVPLAKHPNCWAIGECGLDKNITTPLPLQQEIFLKHIYLAETLELPLIIHCVKAYSEVLHLRKITKTKQLWILHGFRKNLKVAEECIAHNIALSFGKALTYSPQLQEVYKSISPEYRFFESDDEEMSISKFTNFLIDKFAN</sequence>
<dbReference type="InterPro" id="IPR001130">
    <property type="entry name" value="TatD-like"/>
</dbReference>
<comment type="caution">
    <text evidence="1">The sequence shown here is derived from an EMBL/GenBank/DDBJ whole genome shotgun (WGS) entry which is preliminary data.</text>
</comment>
<dbReference type="GO" id="GO:0016787">
    <property type="term" value="F:hydrolase activity"/>
    <property type="evidence" value="ECO:0007669"/>
    <property type="project" value="UniProtKB-KW"/>
</dbReference>
<dbReference type="EMBL" id="JAEFDC010000007">
    <property type="protein sequence ID" value="MBI1647219.1"/>
    <property type="molecule type" value="Genomic_DNA"/>
</dbReference>
<dbReference type="PANTHER" id="PTHR46124:SF2">
    <property type="entry name" value="D-AMINOACYL-TRNA DEACYLASE"/>
    <property type="match status" value="1"/>
</dbReference>
<accession>A0ABS0SPN8</accession>
<reference evidence="1 2" key="1">
    <citation type="journal article" date="2021" name="Int. J. Syst. Evol. Microbiol.">
        <title>Capnocytophaga periodontitidis sp. nov., isolated from subgingival plaque of periodontitis patient.</title>
        <authorList>
            <person name="Zhang Y."/>
            <person name="Qiao D."/>
            <person name="Shi W."/>
            <person name="Wu D."/>
            <person name="Cai M."/>
        </authorList>
    </citation>
    <scope>NUCLEOTIDE SEQUENCE [LARGE SCALE GENOMIC DNA]</scope>
    <source>
        <strain evidence="1 2">051621</strain>
    </source>
</reference>
<gene>
    <name evidence="1" type="ORF">I7X30_09140</name>
</gene>
<dbReference type="Gene3D" id="3.20.20.140">
    <property type="entry name" value="Metal-dependent hydrolases"/>
    <property type="match status" value="1"/>
</dbReference>
<keyword evidence="1" id="KW-0378">Hydrolase</keyword>
<keyword evidence="2" id="KW-1185">Reference proteome</keyword>
<dbReference type="RefSeq" id="WP_009413085.1">
    <property type="nucleotide sequence ID" value="NZ_JAEFDC010000007.1"/>
</dbReference>
<dbReference type="PANTHER" id="PTHR46124">
    <property type="entry name" value="D-AMINOACYL-TRNA DEACYLASE"/>
    <property type="match status" value="1"/>
</dbReference>
<proteinExistence type="predicted"/>